<comment type="subunit">
    <text evidence="4 10">Heteromultimer composed of HisG and HisZ subunits.</text>
</comment>
<keyword evidence="7 10" id="KW-0028">Amino-acid biosynthesis</keyword>
<evidence type="ECO:0000259" key="11">
    <source>
        <dbReference type="PROSITE" id="PS50862"/>
    </source>
</evidence>
<dbReference type="InterPro" id="IPR045864">
    <property type="entry name" value="aa-tRNA-synth_II/BPL/LPL"/>
</dbReference>
<dbReference type="PANTHER" id="PTHR43707:SF1">
    <property type="entry name" value="HISTIDINE--TRNA LIGASE, MITOCHONDRIAL-RELATED"/>
    <property type="match status" value="1"/>
</dbReference>
<keyword evidence="6 10" id="KW-0963">Cytoplasm</keyword>
<dbReference type="NCBIfam" id="NF008941">
    <property type="entry name" value="PRK12292.2-4"/>
    <property type="match status" value="1"/>
</dbReference>
<comment type="function">
    <text evidence="9 10">Required for the first step of histidine biosynthesis. May allow the feedback regulation of ATP phosphoribosyltransferase activity by histidine.</text>
</comment>
<evidence type="ECO:0000256" key="6">
    <source>
        <dbReference type="ARBA" id="ARBA00022490"/>
    </source>
</evidence>
<comment type="pathway">
    <text evidence="2 10">Amino-acid biosynthesis; L-histidine biosynthesis; L-histidine from 5-phospho-alpha-D-ribose 1-diphosphate: step 1/9.</text>
</comment>
<dbReference type="InterPro" id="IPR004516">
    <property type="entry name" value="HisRS/HisZ"/>
</dbReference>
<dbReference type="PIRSF" id="PIRSF001549">
    <property type="entry name" value="His-tRNA_synth"/>
    <property type="match status" value="1"/>
</dbReference>
<evidence type="ECO:0000313" key="12">
    <source>
        <dbReference type="EMBL" id="MFE8696554.1"/>
    </source>
</evidence>
<dbReference type="Pfam" id="PF21996">
    <property type="entry name" value="HisZ-like"/>
    <property type="match status" value="1"/>
</dbReference>
<keyword evidence="13" id="KW-1185">Reference proteome</keyword>
<evidence type="ECO:0000256" key="1">
    <source>
        <dbReference type="ARBA" id="ARBA00004496"/>
    </source>
</evidence>
<evidence type="ECO:0000256" key="8">
    <source>
        <dbReference type="ARBA" id="ARBA00023102"/>
    </source>
</evidence>
<comment type="caution">
    <text evidence="12">The sequence shown here is derived from an EMBL/GenBank/DDBJ whole genome shotgun (WGS) entry which is preliminary data.</text>
</comment>
<keyword evidence="12" id="KW-0328">Glycosyltransferase</keyword>
<evidence type="ECO:0000256" key="5">
    <source>
        <dbReference type="ARBA" id="ARBA00020397"/>
    </source>
</evidence>
<dbReference type="PANTHER" id="PTHR43707">
    <property type="entry name" value="HISTIDYL-TRNA SYNTHETASE"/>
    <property type="match status" value="1"/>
</dbReference>
<dbReference type="InterPro" id="IPR053846">
    <property type="entry name" value="HisZ-C"/>
</dbReference>
<comment type="subcellular location">
    <subcellularLocation>
        <location evidence="1 10">Cytoplasm</location>
    </subcellularLocation>
</comment>
<dbReference type="HAMAP" id="MF_00125">
    <property type="entry name" value="HisZ"/>
    <property type="match status" value="1"/>
</dbReference>
<gene>
    <name evidence="10" type="primary">hisZ</name>
    <name evidence="12" type="ORF">ACFYKT_09415</name>
</gene>
<dbReference type="SUPFAM" id="SSF55681">
    <property type="entry name" value="Class II aaRS and biotin synthetases"/>
    <property type="match status" value="1"/>
</dbReference>
<organism evidence="12 13">
    <name type="scientific">Cytobacillus mangrovibacter</name>
    <dbReference type="NCBI Taxonomy" id="3299024"/>
    <lineage>
        <taxon>Bacteria</taxon>
        <taxon>Bacillati</taxon>
        <taxon>Bacillota</taxon>
        <taxon>Bacilli</taxon>
        <taxon>Bacillales</taxon>
        <taxon>Bacillaceae</taxon>
        <taxon>Cytobacillus</taxon>
    </lineage>
</organism>
<dbReference type="GO" id="GO:0016757">
    <property type="term" value="F:glycosyltransferase activity"/>
    <property type="evidence" value="ECO:0007669"/>
    <property type="project" value="UniProtKB-KW"/>
</dbReference>
<dbReference type="InterPro" id="IPR004517">
    <property type="entry name" value="HisZ"/>
</dbReference>
<evidence type="ECO:0000313" key="13">
    <source>
        <dbReference type="Proteomes" id="UP001601058"/>
    </source>
</evidence>
<evidence type="ECO:0000256" key="3">
    <source>
        <dbReference type="ARBA" id="ARBA00005539"/>
    </source>
</evidence>
<dbReference type="Pfam" id="PF13393">
    <property type="entry name" value="tRNA-synt_His"/>
    <property type="match status" value="1"/>
</dbReference>
<dbReference type="Proteomes" id="UP001601058">
    <property type="component" value="Unassembled WGS sequence"/>
</dbReference>
<dbReference type="NCBIfam" id="TIGR00443">
    <property type="entry name" value="hisZ_biosyn_reg"/>
    <property type="match status" value="1"/>
</dbReference>
<dbReference type="EMBL" id="JBIACJ010000004">
    <property type="protein sequence ID" value="MFE8696554.1"/>
    <property type="molecule type" value="Genomic_DNA"/>
</dbReference>
<dbReference type="CDD" id="cd00773">
    <property type="entry name" value="HisRS-like_core"/>
    <property type="match status" value="1"/>
</dbReference>
<evidence type="ECO:0000256" key="10">
    <source>
        <dbReference type="HAMAP-Rule" id="MF_00125"/>
    </source>
</evidence>
<proteinExistence type="inferred from homology"/>
<dbReference type="PROSITE" id="PS50862">
    <property type="entry name" value="AA_TRNA_LIGASE_II"/>
    <property type="match status" value="1"/>
</dbReference>
<dbReference type="Gene3D" id="3.30.930.10">
    <property type="entry name" value="Bira Bifunctional Protein, Domain 2"/>
    <property type="match status" value="1"/>
</dbReference>
<name>A0ABW6JXD0_9BACI</name>
<sequence>MSRLFMFEKPLGMRDTLPDLYERKYASRSLIQEEMKRWGYQFIETPTLEYYETVGAASAILDQQLFKLLDQQGHTLVLRPDMTAPIARAAASKLLKNELPIRLAYSANVFRAQQREAGRPAEFEQIGIEYIGDDTISADGECIALMIQSLQAAGLENFRLSIGHIGFVHTFFLQILGTEERVEALTRFLYEKNDVGYREHVNELPLSSIDKQRLLAFLMLRGRNEVIEKAFGLLENDLGKEAVIELQQLWEMINDYELEDKVSFDLTLVSHMSYYTGILFEAYADHVGYPIGNGGRYDRLLQKFGKQAGATGFAIRLDRLLEALGGNADKLERSSCVLFSPERRKEAFQYAQEQRKLGQKIVLQDISGVKDIDTCTSKYDDITFLVGKAGKEAFR</sequence>
<evidence type="ECO:0000256" key="4">
    <source>
        <dbReference type="ARBA" id="ARBA00011496"/>
    </source>
</evidence>
<evidence type="ECO:0000256" key="2">
    <source>
        <dbReference type="ARBA" id="ARBA00004667"/>
    </source>
</evidence>
<dbReference type="Gene3D" id="3.40.50.12590">
    <property type="match status" value="1"/>
</dbReference>
<evidence type="ECO:0000256" key="7">
    <source>
        <dbReference type="ARBA" id="ARBA00022605"/>
    </source>
</evidence>
<dbReference type="InterPro" id="IPR006195">
    <property type="entry name" value="aa-tRNA-synth_II"/>
</dbReference>
<comment type="miscellaneous">
    <text evidence="10">This function is generally fulfilled by the C-terminal part of HisG, which is missing in some bacteria such as this one.</text>
</comment>
<keyword evidence="8 10" id="KW-0368">Histidine biosynthesis</keyword>
<comment type="similarity">
    <text evidence="3 10">Belongs to the class-II aminoacyl-tRNA synthetase family. HisZ subfamily.</text>
</comment>
<accession>A0ABW6JXD0</accession>
<feature type="domain" description="Aminoacyl-transfer RNA synthetases class-II family profile" evidence="11">
    <location>
        <begin position="28"/>
        <end position="341"/>
    </location>
</feature>
<dbReference type="InterPro" id="IPR041715">
    <property type="entry name" value="HisRS-like_core"/>
</dbReference>
<evidence type="ECO:0000256" key="9">
    <source>
        <dbReference type="ARBA" id="ARBA00025246"/>
    </source>
</evidence>
<keyword evidence="12" id="KW-0808">Transferase</keyword>
<protein>
    <recommendedName>
        <fullName evidence="5 10">ATP phosphoribosyltransferase regulatory subunit</fullName>
    </recommendedName>
</protein>
<dbReference type="RefSeq" id="WP_389218742.1">
    <property type="nucleotide sequence ID" value="NZ_JBIACJ010000004.1"/>
</dbReference>
<reference evidence="12 13" key="1">
    <citation type="submission" date="2024-08" db="EMBL/GenBank/DDBJ databases">
        <title>Two novel Cytobacillus novel species.</title>
        <authorList>
            <person name="Liu G."/>
        </authorList>
    </citation>
    <scope>NUCLEOTIDE SEQUENCE [LARGE SCALE GENOMIC DNA]</scope>
    <source>
        <strain evidence="12 13">FJAT-53684</strain>
    </source>
</reference>